<dbReference type="InterPro" id="IPR012340">
    <property type="entry name" value="NA-bd_OB-fold"/>
</dbReference>
<dbReference type="Proteomes" id="UP000235392">
    <property type="component" value="Unassembled WGS sequence"/>
</dbReference>
<organism evidence="1 2">
    <name type="scientific">Puccinia coronata f. sp. avenae</name>
    <dbReference type="NCBI Taxonomy" id="200324"/>
    <lineage>
        <taxon>Eukaryota</taxon>
        <taxon>Fungi</taxon>
        <taxon>Dikarya</taxon>
        <taxon>Basidiomycota</taxon>
        <taxon>Pucciniomycotina</taxon>
        <taxon>Pucciniomycetes</taxon>
        <taxon>Pucciniales</taxon>
        <taxon>Pucciniaceae</taxon>
        <taxon>Puccinia</taxon>
    </lineage>
</organism>
<reference evidence="1 2" key="1">
    <citation type="submission" date="2017-11" db="EMBL/GenBank/DDBJ databases">
        <title>De novo assembly and phasing of dikaryotic genomes from two isolates of Puccinia coronata f. sp. avenae, the causal agent of oat crown rust.</title>
        <authorList>
            <person name="Miller M.E."/>
            <person name="Zhang Y."/>
            <person name="Omidvar V."/>
            <person name="Sperschneider J."/>
            <person name="Schwessinger B."/>
            <person name="Raley C."/>
            <person name="Palmer J.M."/>
            <person name="Garnica D."/>
            <person name="Upadhyaya N."/>
            <person name="Rathjen J."/>
            <person name="Taylor J.M."/>
            <person name="Park R.F."/>
            <person name="Dodds P.N."/>
            <person name="Hirsch C.D."/>
            <person name="Kianian S.F."/>
            <person name="Figueroa M."/>
        </authorList>
    </citation>
    <scope>NUCLEOTIDE SEQUENCE [LARGE SCALE GENOMIC DNA]</scope>
    <source>
        <strain evidence="1">12SD80</strain>
    </source>
</reference>
<name>A0A2N5TRA9_9BASI</name>
<dbReference type="SUPFAM" id="SSF50249">
    <property type="entry name" value="Nucleic acid-binding proteins"/>
    <property type="match status" value="1"/>
</dbReference>
<evidence type="ECO:0000313" key="2">
    <source>
        <dbReference type="Proteomes" id="UP000235392"/>
    </source>
</evidence>
<comment type="caution">
    <text evidence="1">The sequence shown here is derived from an EMBL/GenBank/DDBJ whole genome shotgun (WGS) entry which is preliminary data.</text>
</comment>
<protein>
    <submittedName>
        <fullName evidence="1">Uncharacterized protein</fullName>
    </submittedName>
</protein>
<accession>A0A2N5TRA9</accession>
<proteinExistence type="predicted"/>
<evidence type="ECO:0000313" key="1">
    <source>
        <dbReference type="EMBL" id="PLW28043.1"/>
    </source>
</evidence>
<dbReference type="EMBL" id="PGCI01000380">
    <property type="protein sequence ID" value="PLW28043.1"/>
    <property type="molecule type" value="Genomic_DNA"/>
</dbReference>
<sequence length="211" mass="24350">MGGRLAERFYLDESPSSPDLRLAFRSQHSPDLVGSSQNEEALKQLHELIDPKSGLISPFKFQKSRIMFMPAVNGLERMSRFPLGINDQFGYCRVTGLLQRYSDLVAHWQIKKALLRRVDGRSYADKQNVLLEKRMKELINRLDRESNPMVNLDRKMNLYRVSYLLRRMLSDRASSSNLLKICTRDNDGAKSFKGLVHHQLATIILQDPVLM</sequence>
<dbReference type="AlphaFoldDB" id="A0A2N5TRA9"/>
<gene>
    <name evidence="1" type="ORF">PCASD_21702</name>
</gene>